<name>A0A3M6TWF8_POCDA</name>
<dbReference type="OrthoDB" id="6428926at2759"/>
<dbReference type="PANTHER" id="PTHR28594:SF1">
    <property type="entry name" value="ATR-INTERACTING PROTEIN"/>
    <property type="match status" value="1"/>
</dbReference>
<evidence type="ECO:0000256" key="1">
    <source>
        <dbReference type="SAM" id="MobiDB-lite"/>
    </source>
</evidence>
<feature type="compositionally biased region" description="Low complexity" evidence="1">
    <location>
        <begin position="399"/>
        <end position="412"/>
    </location>
</feature>
<feature type="region of interest" description="Disordered" evidence="1">
    <location>
        <begin position="277"/>
        <end position="301"/>
    </location>
</feature>
<evidence type="ECO:0000313" key="3">
    <source>
        <dbReference type="Proteomes" id="UP000275408"/>
    </source>
</evidence>
<comment type="caution">
    <text evidence="2">The sequence shown here is derived from an EMBL/GenBank/DDBJ whole genome shotgun (WGS) entry which is preliminary data.</text>
</comment>
<gene>
    <name evidence="2" type="ORF">pdam_00013115</name>
</gene>
<organism evidence="2 3">
    <name type="scientific">Pocillopora damicornis</name>
    <name type="common">Cauliflower coral</name>
    <name type="synonym">Millepora damicornis</name>
    <dbReference type="NCBI Taxonomy" id="46731"/>
    <lineage>
        <taxon>Eukaryota</taxon>
        <taxon>Metazoa</taxon>
        <taxon>Cnidaria</taxon>
        <taxon>Anthozoa</taxon>
        <taxon>Hexacorallia</taxon>
        <taxon>Scleractinia</taxon>
        <taxon>Astrocoeniina</taxon>
        <taxon>Pocilloporidae</taxon>
        <taxon>Pocillopora</taxon>
    </lineage>
</organism>
<feature type="compositionally biased region" description="Basic and acidic residues" evidence="1">
    <location>
        <begin position="366"/>
        <end position="384"/>
    </location>
</feature>
<reference evidence="2 3" key="1">
    <citation type="journal article" date="2018" name="Sci. Rep.">
        <title>Comparative analysis of the Pocillopora damicornis genome highlights role of immune system in coral evolution.</title>
        <authorList>
            <person name="Cunning R."/>
            <person name="Bay R.A."/>
            <person name="Gillette P."/>
            <person name="Baker A.C."/>
            <person name="Traylor-Knowles N."/>
        </authorList>
    </citation>
    <scope>NUCLEOTIDE SEQUENCE [LARGE SCALE GENOMIC DNA]</scope>
    <source>
        <strain evidence="2">RSMAS</strain>
        <tissue evidence="2">Whole animal</tissue>
    </source>
</reference>
<sequence>MANSINNNFLGNQKRRNFIYNPVASCSRVSNPLEPQHRNSASVVHAQSVVRTPVHRESPHKKFKSCHSLSDRKADDIVAQEACRDLPLDAFDDEEFYTLEDDLDDNDLLTAEHLDECDRLASSNLHLLHQQQSTAGRNVTLSSNVGLDENHEVKCTQDYVSLANSMELHAPNNIKPFVKGEPFLNSLVDQRNGVVSIHSSDVGGNNVRKAERGNCLVPRLSEGGQPTEMDNLKKEIERFKTECAAANSAVKRLEEDKFCKDGEIKMLRDSLADYQADEKRRQAEEKAADEKQAREQSDRERELLKQVENLTTQISFKEQEISQMIEQNKKRTGSLTDGSCNSPKRKPVNISETFPTGKSFFQKTSPESKVKSPRTKGIEKDVKTLSKQNSPRFSEGENSENTGLSGSSSSSSTVDIMRAHRRDNHAAEIAITQLLVEKFAEVELVQNLLSPQEKEQQHILQEQDGCGSILSLLTNCSNVYPPSSIPKTSMNETDVTHTLRLFETQAASKLARSTSGVTQKDSFVMSDSSSVMQTLSGLLNYHQEGNDESEEKTLNSVFKNCHLPAAVKLLPLLENCIAYYVHQRTEHHDENIVSTCLPRNSPTNDSAESRESLFLESEHAKKLAALQTNALISLRLLNILVLHSCEVCECILKSATVYGDGNEVDSDNVLDTNDEIAKIFSSKGEEDGFIQHPLFSSIKIAAKKSPVDINSHISSLGKLMVETSVETERIGNEENVYQTDLLGYMFRLIIPQPNNSVNVAHDTLQVLTSLARNCEVKFFPRLLPLLTENLLSHCLSKDWTLNTLSLVTSLLTLLTRHSCFRRRLCSQSGETSNIVLSMDTPQQVFVQLFNKLLFAYHTDDCILLKIYQGWLFKPANAPDLCYQGVHLKLIKCLVLMLDKELNSLSQVPSEALTDHTHNSHSLMLLRQGVFLLSMLCLNDRMFVEHRAEVEHQYVNVVSGVTRLYKQIVGVISEAEVFAVQELVDFEHIQGIEWSQESEDEDETVEGMELAE</sequence>
<dbReference type="GO" id="GO:0000077">
    <property type="term" value="P:DNA damage checkpoint signaling"/>
    <property type="evidence" value="ECO:0007669"/>
    <property type="project" value="InterPro"/>
</dbReference>
<evidence type="ECO:0000313" key="2">
    <source>
        <dbReference type="EMBL" id="RMX45589.1"/>
    </source>
</evidence>
<accession>A0A3M6TWF8</accession>
<dbReference type="EMBL" id="RCHS01002815">
    <property type="protein sequence ID" value="RMX45589.1"/>
    <property type="molecule type" value="Genomic_DNA"/>
</dbReference>
<dbReference type="InterPro" id="IPR033349">
    <property type="entry name" value="ATRIP"/>
</dbReference>
<feature type="region of interest" description="Disordered" evidence="1">
    <location>
        <begin position="327"/>
        <end position="412"/>
    </location>
</feature>
<proteinExistence type="predicted"/>
<dbReference type="Proteomes" id="UP000275408">
    <property type="component" value="Unassembled WGS sequence"/>
</dbReference>
<feature type="compositionally biased region" description="Polar residues" evidence="1">
    <location>
        <begin position="333"/>
        <end position="342"/>
    </location>
</feature>
<feature type="compositionally biased region" description="Polar residues" evidence="1">
    <location>
        <begin position="350"/>
        <end position="365"/>
    </location>
</feature>
<dbReference type="STRING" id="46731.A0A3M6TWF8"/>
<dbReference type="AlphaFoldDB" id="A0A3M6TWF8"/>
<protein>
    <recommendedName>
        <fullName evidence="4">ATR-interacting protein</fullName>
    </recommendedName>
</protein>
<keyword evidence="3" id="KW-1185">Reference proteome</keyword>
<dbReference type="GO" id="GO:0006281">
    <property type="term" value="P:DNA repair"/>
    <property type="evidence" value="ECO:0007669"/>
    <property type="project" value="TreeGrafter"/>
</dbReference>
<evidence type="ECO:0008006" key="4">
    <source>
        <dbReference type="Google" id="ProtNLM"/>
    </source>
</evidence>
<dbReference type="PANTHER" id="PTHR28594">
    <property type="entry name" value="ATR-INTERACTING PROTEIN"/>
    <property type="match status" value="1"/>
</dbReference>